<dbReference type="InterPro" id="IPR010982">
    <property type="entry name" value="Lambda_DNA-bd_dom_sf"/>
</dbReference>
<reference evidence="2 3" key="1">
    <citation type="submission" date="2018-02" db="EMBL/GenBank/DDBJ databases">
        <authorList>
            <person name="Cohen D.B."/>
            <person name="Kent A.D."/>
        </authorList>
    </citation>
    <scope>NUCLEOTIDE SEQUENCE [LARGE SCALE GENOMIC DNA]</scope>
    <source>
        <strain evidence="2 3">ULC007</strain>
    </source>
</reference>
<dbReference type="CDD" id="cd00093">
    <property type="entry name" value="HTH_XRE"/>
    <property type="match status" value="1"/>
</dbReference>
<feature type="domain" description="HTH cro/C1-type" evidence="1">
    <location>
        <begin position="4"/>
        <end position="56"/>
    </location>
</feature>
<dbReference type="EMBL" id="PVWG01000048">
    <property type="protein sequence ID" value="PSB16071.1"/>
    <property type="molecule type" value="Genomic_DNA"/>
</dbReference>
<dbReference type="Pfam" id="PF01381">
    <property type="entry name" value="HTH_3"/>
    <property type="match status" value="1"/>
</dbReference>
<dbReference type="AlphaFoldDB" id="A0A2T1D6L7"/>
<gene>
    <name evidence="2" type="ORF">C7B65_22735</name>
</gene>
<dbReference type="OrthoDB" id="517645at2"/>
<protein>
    <submittedName>
        <fullName evidence="2">XRE family transcriptional regulator</fullName>
    </submittedName>
</protein>
<organism evidence="2 3">
    <name type="scientific">Phormidesmis priestleyi ULC007</name>
    <dbReference type="NCBI Taxonomy" id="1920490"/>
    <lineage>
        <taxon>Bacteria</taxon>
        <taxon>Bacillati</taxon>
        <taxon>Cyanobacteriota</taxon>
        <taxon>Cyanophyceae</taxon>
        <taxon>Leptolyngbyales</taxon>
        <taxon>Leptolyngbyaceae</taxon>
        <taxon>Phormidesmis</taxon>
    </lineage>
</organism>
<dbReference type="PROSITE" id="PS50943">
    <property type="entry name" value="HTH_CROC1"/>
    <property type="match status" value="1"/>
</dbReference>
<dbReference type="STRING" id="1920490.GCA_001895925_04582"/>
<evidence type="ECO:0000313" key="2">
    <source>
        <dbReference type="EMBL" id="PSB16071.1"/>
    </source>
</evidence>
<reference evidence="2 3" key="2">
    <citation type="submission" date="2018-03" db="EMBL/GenBank/DDBJ databases">
        <title>The ancient ancestry and fast evolution of plastids.</title>
        <authorList>
            <person name="Moore K.R."/>
            <person name="Magnabosco C."/>
            <person name="Momper L."/>
            <person name="Gold D.A."/>
            <person name="Bosak T."/>
            <person name="Fournier G.P."/>
        </authorList>
    </citation>
    <scope>NUCLEOTIDE SEQUENCE [LARGE SCALE GENOMIC DNA]</scope>
    <source>
        <strain evidence="2 3">ULC007</strain>
    </source>
</reference>
<dbReference type="Proteomes" id="UP000238634">
    <property type="component" value="Unassembled WGS sequence"/>
</dbReference>
<proteinExistence type="predicted"/>
<name>A0A2T1D6L7_9CYAN</name>
<sequence length="73" mass="8193">MNVRKLAGMTQRQFADLLGVTISTVSNWERGVQVPRLTFFQTKLIMDASGLTIDELVEAFNETYRSPNKSAEA</sequence>
<dbReference type="InterPro" id="IPR001387">
    <property type="entry name" value="Cro/C1-type_HTH"/>
</dbReference>
<evidence type="ECO:0000259" key="1">
    <source>
        <dbReference type="PROSITE" id="PS50943"/>
    </source>
</evidence>
<dbReference type="SUPFAM" id="SSF47413">
    <property type="entry name" value="lambda repressor-like DNA-binding domains"/>
    <property type="match status" value="1"/>
</dbReference>
<comment type="caution">
    <text evidence="2">The sequence shown here is derived from an EMBL/GenBank/DDBJ whole genome shotgun (WGS) entry which is preliminary data.</text>
</comment>
<accession>A0A2T1D6L7</accession>
<dbReference type="Gene3D" id="1.10.260.40">
    <property type="entry name" value="lambda repressor-like DNA-binding domains"/>
    <property type="match status" value="1"/>
</dbReference>
<dbReference type="GO" id="GO:0003677">
    <property type="term" value="F:DNA binding"/>
    <property type="evidence" value="ECO:0007669"/>
    <property type="project" value="InterPro"/>
</dbReference>
<keyword evidence="3" id="KW-1185">Reference proteome</keyword>
<dbReference type="SMART" id="SM00530">
    <property type="entry name" value="HTH_XRE"/>
    <property type="match status" value="1"/>
</dbReference>
<evidence type="ECO:0000313" key="3">
    <source>
        <dbReference type="Proteomes" id="UP000238634"/>
    </source>
</evidence>